<evidence type="ECO:0000313" key="2">
    <source>
        <dbReference type="Proteomes" id="UP000003085"/>
    </source>
</evidence>
<proteinExistence type="predicted"/>
<name>D4XN59_ACIHA</name>
<reference evidence="2" key="1">
    <citation type="submission" date="2010-03" db="EMBL/GenBank/DDBJ databases">
        <title>Complete sequence of Mobiluncus curtisii ATCC 43063.</title>
        <authorList>
            <person name="Muzny D."/>
            <person name="Qin X."/>
            <person name="Deng J."/>
            <person name="Jiang H."/>
            <person name="Liu Y."/>
            <person name="Qu J."/>
            <person name="Song X.-Z."/>
            <person name="Zhang L."/>
            <person name="Thornton R."/>
            <person name="Coyle M."/>
            <person name="Francisco L."/>
            <person name="Jackson L."/>
            <person name="Javaid M."/>
            <person name="Korchina V."/>
            <person name="Kovar C."/>
            <person name="Mata R."/>
            <person name="Mathew T."/>
            <person name="Ngo R."/>
            <person name="Nguyen L."/>
            <person name="Nguyen N."/>
            <person name="Okwuonu G."/>
            <person name="Ongeri F."/>
            <person name="Pham C."/>
            <person name="Simmons D."/>
            <person name="Wilczek-Boney K."/>
            <person name="Hale W."/>
            <person name="Jakkamsetti A."/>
            <person name="Pham P."/>
            <person name="Ruth R."/>
            <person name="San Lucas F."/>
            <person name="Warren J."/>
            <person name="Zhang J."/>
            <person name="Zhao Z."/>
            <person name="Zhou C."/>
            <person name="Zhu D."/>
            <person name="Lee S."/>
            <person name="Bess C."/>
            <person name="Blankenburg K."/>
            <person name="Forbes L."/>
            <person name="Fu Q."/>
            <person name="Gubbala S."/>
            <person name="Hirani K."/>
            <person name="Jayaseelan J.C."/>
            <person name="Lara F."/>
            <person name="Munidasa M."/>
            <person name="Palculict T."/>
            <person name="Patil S."/>
            <person name="Pu L.-L."/>
            <person name="Saada N."/>
            <person name="Tang L."/>
            <person name="Weissenberger G."/>
            <person name="Zhu Y."/>
            <person name="Hemphill L."/>
            <person name="Shang Y."/>
            <person name="Youmans B."/>
            <person name="Ayvaz T."/>
            <person name="Ross M."/>
            <person name="Santibanez J."/>
            <person name="Aqrawi P."/>
            <person name="Gross S."/>
            <person name="Joshi V."/>
            <person name="Fowler G."/>
            <person name="Nazareth L."/>
            <person name="Reid J."/>
            <person name="Worley K."/>
            <person name="Petrosino J."/>
            <person name="Highlander S."/>
            <person name="Gibbs R."/>
            <person name="Gibbs R."/>
        </authorList>
    </citation>
    <scope>NUCLEOTIDE SEQUENCE [LARGE SCALE GENOMIC DNA]</scope>
    <source>
        <strain evidence="2">ATCC 19194</strain>
    </source>
</reference>
<organism evidence="1 2">
    <name type="scientific">Acinetobacter haemolyticus ATCC 19194</name>
    <dbReference type="NCBI Taxonomy" id="707232"/>
    <lineage>
        <taxon>Bacteria</taxon>
        <taxon>Pseudomonadati</taxon>
        <taxon>Pseudomonadota</taxon>
        <taxon>Gammaproteobacteria</taxon>
        <taxon>Moraxellales</taxon>
        <taxon>Moraxellaceae</taxon>
        <taxon>Acinetobacter</taxon>
    </lineage>
</organism>
<protein>
    <submittedName>
        <fullName evidence="1">Uncharacterized protein</fullName>
    </submittedName>
</protein>
<dbReference type="AlphaFoldDB" id="D4XN59"/>
<dbReference type="HOGENOM" id="CLU_3245809_0_0_6"/>
<comment type="caution">
    <text evidence="1">The sequence shown here is derived from an EMBL/GenBank/DDBJ whole genome shotgun (WGS) entry which is preliminary data.</text>
</comment>
<dbReference type="Proteomes" id="UP000003085">
    <property type="component" value="Unassembled WGS sequence"/>
</dbReference>
<accession>D4XN59</accession>
<sequence>MLKFTLSIRYRGGDMDVAVRLWHQGRAISLTKDFCLLFIFEK</sequence>
<evidence type="ECO:0000313" key="1">
    <source>
        <dbReference type="EMBL" id="EFF83364.1"/>
    </source>
</evidence>
<dbReference type="EMBL" id="ADMT01000114">
    <property type="protein sequence ID" value="EFF83364.1"/>
    <property type="molecule type" value="Genomic_DNA"/>
</dbReference>
<gene>
    <name evidence="1" type="ORF">HMP0015_1151</name>
</gene>